<dbReference type="AlphaFoldDB" id="A0A938BU04"/>
<evidence type="ECO:0000313" key="1">
    <source>
        <dbReference type="EMBL" id="MBM3331408.1"/>
    </source>
</evidence>
<organism evidence="1 2">
    <name type="scientific">candidate division WOR-3 bacterium</name>
    <dbReference type="NCBI Taxonomy" id="2052148"/>
    <lineage>
        <taxon>Bacteria</taxon>
        <taxon>Bacteria division WOR-3</taxon>
    </lineage>
</organism>
<dbReference type="PROSITE" id="PS51257">
    <property type="entry name" value="PROKAR_LIPOPROTEIN"/>
    <property type="match status" value="1"/>
</dbReference>
<dbReference type="Proteomes" id="UP000779900">
    <property type="component" value="Unassembled WGS sequence"/>
</dbReference>
<evidence type="ECO:0000313" key="2">
    <source>
        <dbReference type="Proteomes" id="UP000779900"/>
    </source>
</evidence>
<dbReference type="EMBL" id="VGIR01000028">
    <property type="protein sequence ID" value="MBM3331408.1"/>
    <property type="molecule type" value="Genomic_DNA"/>
</dbReference>
<protein>
    <submittedName>
        <fullName evidence="1">Uncharacterized protein</fullName>
    </submittedName>
</protein>
<name>A0A938BU04_UNCW3</name>
<gene>
    <name evidence="1" type="ORF">FJY68_06085</name>
</gene>
<comment type="caution">
    <text evidence="1">The sequence shown here is derived from an EMBL/GenBank/DDBJ whole genome shotgun (WGS) entry which is preliminary data.</text>
</comment>
<reference evidence="1" key="1">
    <citation type="submission" date="2019-03" db="EMBL/GenBank/DDBJ databases">
        <title>Lake Tanganyika Metagenome-Assembled Genomes (MAGs).</title>
        <authorList>
            <person name="Tran P."/>
        </authorList>
    </citation>
    <scope>NUCLEOTIDE SEQUENCE</scope>
    <source>
        <strain evidence="1">K_DeepCast_150m_m2_040</strain>
    </source>
</reference>
<proteinExistence type="predicted"/>
<sequence>MRADHGARVRNRRLSRVRQSRRLGLLAAAALLACVGCGSEPPADWQWWRTADTAGVRTELAGWRGVLDGKRALSNPVTLDLSVGLSAADSTSTTGLTLYKFAHLLSVRPEPAESVHADVYQFGVAVDTIAMIDTFCQVDYWDSLQGAGLRFSYDSLWQVTFRPDTQPDSTVVWRVLSSELVGFTTPRETLKAFDWTARRVLFLPKDSGAATYHLRRMTGFAAFCPSPQDAPSVTTVVLARPGRVDTFFYAPRTDGRGLYNLRSVDSLYEVQSGELVDVTVNTGTPVDTTADRNRFFLSVGTTRTDITSGALRGAGSFSFADTGYHSVYIEVVPRSSYAYKDAAHVSTTWAIPVRVR</sequence>
<accession>A0A938BU04</accession>